<dbReference type="SUPFAM" id="SSF53474">
    <property type="entry name" value="alpha/beta-Hydrolases"/>
    <property type="match status" value="1"/>
</dbReference>
<accession>A0ABP0BZK5</accession>
<keyword evidence="3" id="KW-1185">Reference proteome</keyword>
<evidence type="ECO:0000256" key="1">
    <source>
        <dbReference type="SAM" id="MobiDB-lite"/>
    </source>
</evidence>
<proteinExistence type="predicted"/>
<dbReference type="EMBL" id="CAWUHC010000049">
    <property type="protein sequence ID" value="CAK7224504.1"/>
    <property type="molecule type" value="Genomic_DNA"/>
</dbReference>
<reference evidence="2 3" key="1">
    <citation type="submission" date="2024-01" db="EMBL/GenBank/DDBJ databases">
        <authorList>
            <person name="Allen C."/>
            <person name="Tagirdzhanova G."/>
        </authorList>
    </citation>
    <scope>NUCLEOTIDE SEQUENCE [LARGE SCALE GENOMIC DNA]</scope>
</reference>
<feature type="compositionally biased region" description="Acidic residues" evidence="1">
    <location>
        <begin position="271"/>
        <end position="281"/>
    </location>
</feature>
<name>A0ABP0BZK5_9PEZI</name>
<feature type="region of interest" description="Disordered" evidence="1">
    <location>
        <begin position="261"/>
        <end position="288"/>
    </location>
</feature>
<dbReference type="PANTHER" id="PTHR45763:SF46">
    <property type="entry name" value="AB HYDROLASE-1 DOMAIN-CONTAINING PROTEIN"/>
    <property type="match status" value="1"/>
</dbReference>
<evidence type="ECO:0008006" key="4">
    <source>
        <dbReference type="Google" id="ProtNLM"/>
    </source>
</evidence>
<dbReference type="Gene3D" id="3.40.50.1820">
    <property type="entry name" value="alpha/beta hydrolase"/>
    <property type="match status" value="1"/>
</dbReference>
<feature type="compositionally biased region" description="Low complexity" evidence="1">
    <location>
        <begin position="1"/>
        <end position="16"/>
    </location>
</feature>
<evidence type="ECO:0000313" key="3">
    <source>
        <dbReference type="Proteomes" id="UP001642406"/>
    </source>
</evidence>
<feature type="region of interest" description="Disordered" evidence="1">
    <location>
        <begin position="1"/>
        <end position="26"/>
    </location>
</feature>
<dbReference type="PANTHER" id="PTHR45763">
    <property type="entry name" value="HYDROLASE, ALPHA/BETA FOLD FAMILY PROTEIN, EXPRESSED-RELATED"/>
    <property type="match status" value="1"/>
</dbReference>
<comment type="caution">
    <text evidence="2">The sequence shown here is derived from an EMBL/GenBank/DDBJ whole genome shotgun (WGS) entry which is preliminary data.</text>
</comment>
<evidence type="ECO:0000313" key="2">
    <source>
        <dbReference type="EMBL" id="CAK7224504.1"/>
    </source>
</evidence>
<protein>
    <recommendedName>
        <fullName evidence="4">AB hydrolase-1 domain-containing protein</fullName>
    </recommendedName>
</protein>
<sequence>MSSSTTTTTTTPTTATDVEHDSQTVTLPDGRKLGFAEYGAPNGNPVIYLHGFPSNRLEGVAFDKAAKQHKVRLLSIDRPGYGLSTLQPGRQMLDWPDDVLAFAKTQNLSKFGILGASGGGPYVLACARKLPPTALTHVGIMCGSGDFSPASRKAGVIPRRSRWTEFLAKYWPWGFRMILGSIVGLAHWIVRTKMVTRWIDTWIATMDQKKAERKAEERAARKQEVEAAAKAFDTRSEGSVDGFEEVSGVVGSVESLSTVATKPGSSKAVEDVESEADEEDDATPKRTIPQRREAVIRGLFDTFAQGYRGTLEDARVLASDYGFQYEEITFDPVMVWHGDEDVNTPLPWIKLITDRMPHANLQVYPGKSHYTLAQEIDEIMAHFSPEADTKKDTASSAEQ</sequence>
<organism evidence="2 3">
    <name type="scientific">Sporothrix bragantina</name>
    <dbReference type="NCBI Taxonomy" id="671064"/>
    <lineage>
        <taxon>Eukaryota</taxon>
        <taxon>Fungi</taxon>
        <taxon>Dikarya</taxon>
        <taxon>Ascomycota</taxon>
        <taxon>Pezizomycotina</taxon>
        <taxon>Sordariomycetes</taxon>
        <taxon>Sordariomycetidae</taxon>
        <taxon>Ophiostomatales</taxon>
        <taxon>Ophiostomataceae</taxon>
        <taxon>Sporothrix</taxon>
    </lineage>
</organism>
<gene>
    <name evidence="2" type="ORF">SBRCBS47491_005574</name>
</gene>
<dbReference type="Proteomes" id="UP001642406">
    <property type="component" value="Unassembled WGS sequence"/>
</dbReference>
<dbReference type="InterPro" id="IPR029058">
    <property type="entry name" value="AB_hydrolase_fold"/>
</dbReference>